<gene>
    <name evidence="1" type="ORF">HFRIS_002334</name>
</gene>
<name>A0AAI9N5K6_9BURK</name>
<dbReference type="AlphaFoldDB" id="A0AAI9N5K6"/>
<dbReference type="Proteomes" id="UP000006772">
    <property type="component" value="Unassembled WGS sequence"/>
</dbReference>
<sequence length="179" mass="19980">MVAILHAMARRESKSKLISKVTLAHAAMKGVTSIAGTTRERLRRLIARGNVVCGQAVQFIKGAAVAAFLNEEIDMRFHFEDRGHEAGFVWLRIGKIEVIEVTSGLGSSRTRTEFQIRNAPINLESQIIVCRKAIAQFIRESTGAKEMSISIFDDSIEPWKGQLFAITPLDDHFDVEVNR</sequence>
<evidence type="ECO:0000313" key="1">
    <source>
        <dbReference type="EMBL" id="EOA06560.1"/>
    </source>
</evidence>
<protein>
    <submittedName>
        <fullName evidence="1">Uncharacterized protein</fullName>
    </submittedName>
</protein>
<evidence type="ECO:0000313" key="2">
    <source>
        <dbReference type="Proteomes" id="UP000006772"/>
    </source>
</evidence>
<dbReference type="EMBL" id="AEEC02000002">
    <property type="protein sequence ID" value="EOA06560.1"/>
    <property type="molecule type" value="Genomic_DNA"/>
</dbReference>
<organism evidence="1 2">
    <name type="scientific">Herbaspirillum frisingense GSF30</name>
    <dbReference type="NCBI Taxonomy" id="864073"/>
    <lineage>
        <taxon>Bacteria</taxon>
        <taxon>Pseudomonadati</taxon>
        <taxon>Pseudomonadota</taxon>
        <taxon>Betaproteobacteria</taxon>
        <taxon>Burkholderiales</taxon>
        <taxon>Oxalobacteraceae</taxon>
        <taxon>Herbaspirillum</taxon>
    </lineage>
</organism>
<comment type="caution">
    <text evidence="1">The sequence shown here is derived from an EMBL/GenBank/DDBJ whole genome shotgun (WGS) entry which is preliminary data.</text>
</comment>
<accession>A0AAI9N5K6</accession>
<reference evidence="1 2" key="1">
    <citation type="journal article" date="2013" name="Front. Microbiol.">
        <title>The genome of the endophytic bacterium H. frisingense GSF30(T) identifies diverse strategies in the Herbaspirillum genus to interact with plants.</title>
        <authorList>
            <person name="Straub D."/>
            <person name="Rothballer M."/>
            <person name="Hartmann A."/>
            <person name="Ludewig U."/>
        </authorList>
    </citation>
    <scope>NUCLEOTIDE SEQUENCE [LARGE SCALE GENOMIC DNA]</scope>
    <source>
        <strain evidence="1 2">GSF30</strain>
    </source>
</reference>
<proteinExistence type="predicted"/>
<dbReference type="RefSeq" id="WP_006461609.1">
    <property type="nucleotide sequence ID" value="NZ_AEEC02000002.1"/>
</dbReference>